<keyword evidence="1" id="KW-0472">Membrane</keyword>
<evidence type="ECO:0000256" key="1">
    <source>
        <dbReference type="SAM" id="Phobius"/>
    </source>
</evidence>
<feature type="transmembrane region" description="Helical" evidence="1">
    <location>
        <begin position="66"/>
        <end position="87"/>
    </location>
</feature>
<reference evidence="2" key="1">
    <citation type="submission" date="2021-07" db="EMBL/GenBank/DDBJ databases">
        <title>Genome Resource of American Ginseng Black Spot Pathogen Alternaria panax.</title>
        <authorList>
            <person name="Qiu C."/>
            <person name="Wang W."/>
            <person name="Liu Z."/>
        </authorList>
    </citation>
    <scope>NUCLEOTIDE SEQUENCE</scope>
    <source>
        <strain evidence="2">BNCC115425</strain>
    </source>
</reference>
<feature type="transmembrane region" description="Helical" evidence="1">
    <location>
        <begin position="509"/>
        <end position="527"/>
    </location>
</feature>
<proteinExistence type="predicted"/>
<dbReference type="EMBL" id="JAANER010000006">
    <property type="protein sequence ID" value="KAG9188045.1"/>
    <property type="molecule type" value="Genomic_DNA"/>
</dbReference>
<comment type="caution">
    <text evidence="2">The sequence shown here is derived from an EMBL/GenBank/DDBJ whole genome shotgun (WGS) entry which is preliminary data.</text>
</comment>
<keyword evidence="1" id="KW-0812">Transmembrane</keyword>
<protein>
    <submittedName>
        <fullName evidence="2">Uncharacterized protein</fullName>
    </submittedName>
</protein>
<dbReference type="Proteomes" id="UP001199106">
    <property type="component" value="Unassembled WGS sequence"/>
</dbReference>
<evidence type="ECO:0000313" key="3">
    <source>
        <dbReference type="Proteomes" id="UP001199106"/>
    </source>
</evidence>
<evidence type="ECO:0000313" key="2">
    <source>
        <dbReference type="EMBL" id="KAG9188045.1"/>
    </source>
</evidence>
<accession>A0AAD4FER3</accession>
<dbReference type="AlphaFoldDB" id="A0AAD4FER3"/>
<name>A0AAD4FER3_9PLEO</name>
<gene>
    <name evidence="2" type="ORF">G6011_01968</name>
</gene>
<keyword evidence="3" id="KW-1185">Reference proteome</keyword>
<organism evidence="2 3">
    <name type="scientific">Alternaria panax</name>
    <dbReference type="NCBI Taxonomy" id="48097"/>
    <lineage>
        <taxon>Eukaryota</taxon>
        <taxon>Fungi</taxon>
        <taxon>Dikarya</taxon>
        <taxon>Ascomycota</taxon>
        <taxon>Pezizomycotina</taxon>
        <taxon>Dothideomycetes</taxon>
        <taxon>Pleosporomycetidae</taxon>
        <taxon>Pleosporales</taxon>
        <taxon>Pleosporineae</taxon>
        <taxon>Pleosporaceae</taxon>
        <taxon>Alternaria</taxon>
        <taxon>Alternaria sect. Panax</taxon>
    </lineage>
</organism>
<keyword evidence="1" id="KW-1133">Transmembrane helix</keyword>
<sequence length="586" mass="65160">MAPKAPAKTLASRMRGHAAAYLTPFRKRIATTANAIYLKANAAYLEARHRPAIVARERLRLKPFDYWMLFVRVAAIGIIITGITLGAKRTYITLGLSRIFGEEVDADLKLAFPGLFNKSLDVLLVSSLEYMASLLLTIWMAQTSVKQGVTYNDFGLKDELTKPWMTKTTARDRKTMRVEHPKVFLQGVDWLNILGIGQSNIGGEGYPPWDWALGMSASLTFTGLARVVSTVKEDKKGWQHVFHYRTDGDAWKRWTALNTDFARSNGSVETILADDGQVTSVYNWLKETRHQPTSSSIGWTGNLTLILPVLNTVCTPTESSNVEGSIDIRLPAKNVLSEARIAIDFGPVPSLGFTGAICSSVFRHGLYPVNVWIIDRQSPDLSLNHYGDELHQNIVYERANAADFDVANGVGVQARDIMPRLELLVPATGLLPQFLLISRNLQAIDPIVNTDAMGLSIVMGVLLQNIFSTSNKYWSPLPPSLPSRFEEVISSYPIQWQLYGSSPRMNWEWAAVAILVIVLLSFCFGMYQTLRYWMAPGSWVQLDGMIMIAQQSPPLDDIGDEKKAQKRIYSVVKEGSGELVLSSKVG</sequence>